<evidence type="ECO:0000313" key="2">
    <source>
        <dbReference type="EMBL" id="MER2492886.1"/>
    </source>
</evidence>
<sequence>MQSKVDLIYRLLILLICCQLAACFDTPLENEWAEYPNRVHNLVKKITDTAKNRPPYSLNDNQLDFESTAIQQPESLTIPFTQALSINACNMQQYIGERNSSLGKVHSHDSRLVYELRFLRELLNCRDIEYPASQTQQQILQEIKKHKQQQWPNQLSYFLAHSKQSNAILRRHAKLLEHDNIGFAASKNYLQALFEISKTQPQAITDANIEKFERSIAQFKQNKFIARLFYTLELTQYQLTTAAESINELTNLKPCKKTHKPLEVVYLNNVLMKYYGQVLQPHLTYLQRVYKELVPLIESIWQAPAIQQQAFAARYLTTAAGSVYQDFENAVNSHTKSWQKLLAQCQMSPSVQN</sequence>
<keyword evidence="1" id="KW-0732">Signal</keyword>
<feature type="signal peptide" evidence="1">
    <location>
        <begin position="1"/>
        <end position="21"/>
    </location>
</feature>
<protein>
    <submittedName>
        <fullName evidence="2">DUF3080 family protein</fullName>
    </submittedName>
</protein>
<dbReference type="Pfam" id="PF11279">
    <property type="entry name" value="DUF3080"/>
    <property type="match status" value="1"/>
</dbReference>
<dbReference type="EMBL" id="JBELOE010000236">
    <property type="protein sequence ID" value="MER2492886.1"/>
    <property type="molecule type" value="Genomic_DNA"/>
</dbReference>
<keyword evidence="3" id="KW-1185">Reference proteome</keyword>
<organism evidence="2 3">
    <name type="scientific">Catenovulum sediminis</name>
    <dbReference type="NCBI Taxonomy" id="1740262"/>
    <lineage>
        <taxon>Bacteria</taxon>
        <taxon>Pseudomonadati</taxon>
        <taxon>Pseudomonadota</taxon>
        <taxon>Gammaproteobacteria</taxon>
        <taxon>Alteromonadales</taxon>
        <taxon>Alteromonadaceae</taxon>
        <taxon>Catenovulum</taxon>
    </lineage>
</organism>
<dbReference type="Proteomes" id="UP001467690">
    <property type="component" value="Unassembled WGS sequence"/>
</dbReference>
<reference evidence="2 3" key="1">
    <citation type="submission" date="2024-06" db="EMBL/GenBank/DDBJ databases">
        <authorList>
            <person name="Chen R.Y."/>
        </authorList>
    </citation>
    <scope>NUCLEOTIDE SEQUENCE [LARGE SCALE GENOMIC DNA]</scope>
    <source>
        <strain evidence="2 3">D2</strain>
    </source>
</reference>
<dbReference type="InterPro" id="IPR021431">
    <property type="entry name" value="DUF3080"/>
</dbReference>
<name>A0ABV1RIW4_9ALTE</name>
<evidence type="ECO:0000313" key="3">
    <source>
        <dbReference type="Proteomes" id="UP001467690"/>
    </source>
</evidence>
<feature type="chain" id="PRO_5046239060" evidence="1">
    <location>
        <begin position="22"/>
        <end position="353"/>
    </location>
</feature>
<evidence type="ECO:0000256" key="1">
    <source>
        <dbReference type="SAM" id="SignalP"/>
    </source>
</evidence>
<proteinExistence type="predicted"/>
<dbReference type="RefSeq" id="WP_350402358.1">
    <property type="nucleotide sequence ID" value="NZ_JBELOE010000236.1"/>
</dbReference>
<accession>A0ABV1RIW4</accession>
<gene>
    <name evidence="2" type="ORF">ABS311_13455</name>
</gene>
<comment type="caution">
    <text evidence="2">The sequence shown here is derived from an EMBL/GenBank/DDBJ whole genome shotgun (WGS) entry which is preliminary data.</text>
</comment>